<feature type="compositionally biased region" description="Polar residues" evidence="3">
    <location>
        <begin position="3545"/>
        <end position="3567"/>
    </location>
</feature>
<dbReference type="InterPro" id="IPR013783">
    <property type="entry name" value="Ig-like_fold"/>
</dbReference>
<feature type="compositionally biased region" description="Low complexity" evidence="3">
    <location>
        <begin position="3468"/>
        <end position="3489"/>
    </location>
</feature>
<proteinExistence type="predicted"/>
<protein>
    <submittedName>
        <fullName evidence="8">Surface anchored protein</fullName>
    </submittedName>
</protein>
<dbReference type="Pfam" id="PF08428">
    <property type="entry name" value="Rib"/>
    <property type="match status" value="2"/>
</dbReference>
<feature type="region of interest" description="Disordered" evidence="3">
    <location>
        <begin position="3468"/>
        <end position="3630"/>
    </location>
</feature>
<organism evidence="8 9">
    <name type="scientific">Streptococcus pneumoniae</name>
    <dbReference type="NCBI Taxonomy" id="1313"/>
    <lineage>
        <taxon>Bacteria</taxon>
        <taxon>Bacillati</taxon>
        <taxon>Bacillota</taxon>
        <taxon>Bacilli</taxon>
        <taxon>Lactobacillales</taxon>
        <taxon>Streptococcaceae</taxon>
        <taxon>Streptococcus</taxon>
    </lineage>
</organism>
<keyword evidence="4" id="KW-1133">Transmembrane helix</keyword>
<accession>A0A4M9XUB6</accession>
<keyword evidence="2" id="KW-0175">Coiled coil</keyword>
<dbReference type="NCBIfam" id="TIGR01168">
    <property type="entry name" value="YSIRK_signal"/>
    <property type="match status" value="1"/>
</dbReference>
<feature type="compositionally biased region" description="Low complexity" evidence="3">
    <location>
        <begin position="3583"/>
        <end position="3602"/>
    </location>
</feature>
<evidence type="ECO:0000259" key="5">
    <source>
        <dbReference type="Pfam" id="PF04650"/>
    </source>
</evidence>
<feature type="transmembrane region" description="Helical" evidence="4">
    <location>
        <begin position="21"/>
        <end position="41"/>
    </location>
</feature>
<feature type="domain" description="YSIRK Gram-positive signal peptide" evidence="5">
    <location>
        <begin position="12"/>
        <end position="36"/>
    </location>
</feature>
<feature type="domain" description="Rib" evidence="7">
    <location>
        <begin position="3176"/>
        <end position="3243"/>
    </location>
</feature>
<feature type="coiled-coil region" evidence="2">
    <location>
        <begin position="3679"/>
        <end position="3706"/>
    </location>
</feature>
<feature type="transmembrane region" description="Helical" evidence="4">
    <location>
        <begin position="3718"/>
        <end position="3739"/>
    </location>
</feature>
<evidence type="ECO:0000313" key="8">
    <source>
        <dbReference type="EMBL" id="VSC32540.1"/>
    </source>
</evidence>
<evidence type="ECO:0000313" key="9">
    <source>
        <dbReference type="Proteomes" id="UP000311674"/>
    </source>
</evidence>
<reference evidence="8 9" key="1">
    <citation type="submission" date="2019-04" db="EMBL/GenBank/DDBJ databases">
        <authorList>
            <consortium name="Pathogen Informatics"/>
        </authorList>
    </citation>
    <scope>NUCLEOTIDE SEQUENCE [LARGE SCALE GENOMIC DNA]</scope>
    <source>
        <strain evidence="8 9">GPSC148</strain>
    </source>
</reference>
<keyword evidence="4" id="KW-0472">Membrane</keyword>
<dbReference type="Gene3D" id="2.60.40.10">
    <property type="entry name" value="Immunoglobulins"/>
    <property type="match status" value="1"/>
</dbReference>
<evidence type="ECO:0000259" key="6">
    <source>
        <dbReference type="Pfam" id="PF07564"/>
    </source>
</evidence>
<feature type="compositionally biased region" description="Basic and acidic residues" evidence="3">
    <location>
        <begin position="3499"/>
        <end position="3509"/>
    </location>
</feature>
<feature type="compositionally biased region" description="Polar residues" evidence="3">
    <location>
        <begin position="47"/>
        <end position="63"/>
    </location>
</feature>
<dbReference type="InterPro" id="IPR059115">
    <property type="entry name" value="Rib"/>
</dbReference>
<dbReference type="InterPro" id="IPR011439">
    <property type="entry name" value="DUF1542"/>
</dbReference>
<evidence type="ECO:0000259" key="7">
    <source>
        <dbReference type="Pfam" id="PF08428"/>
    </source>
</evidence>
<feature type="compositionally biased region" description="Pro residues" evidence="3">
    <location>
        <begin position="3569"/>
        <end position="3579"/>
    </location>
</feature>
<keyword evidence="4" id="KW-0812">Transmembrane</keyword>
<feature type="region of interest" description="Disordered" evidence="3">
    <location>
        <begin position="47"/>
        <end position="147"/>
    </location>
</feature>
<feature type="compositionally biased region" description="Basic and acidic residues" evidence="3">
    <location>
        <begin position="101"/>
        <end position="119"/>
    </location>
</feature>
<feature type="domain" description="Rib" evidence="7">
    <location>
        <begin position="2265"/>
        <end position="2313"/>
    </location>
</feature>
<sequence length="3810" mass="407584">MRKSYRNDNGEKIFRYSIRKYHFGAASVAVAALMFFANGTVQAQTPEISPATESGTTKTSALVSDSSGGGSKEISEESPATAPSELEQSSQGNQKLQEASDENKSLAKTSEEGKGEKQAEILQPRTLKNNQSDYDPIPLDDDEDGVGDGLFSSENPVTTIQPRSSHSVTSRAVQSDTIAPKVMLGDTLLPTTANAATTPIYKVVQGSAFTPKLKVWDESGTIQSLDITGIPNGVTKYRFGTDFSEQTAATEMNPYSGSTFSGNVADTQAVGQHTAQITVKDASNNVATYYLKYEVYPARVEAKQGRFGQVKDKALIHGDNPANYIKFKSANNQEVQKPSDVEVAWERKPSTAEAGLNKTGVVKVTYHVTDEDGMVRDEVRTVIINTPVYHATLVQNPFKTTYGREFVNKNQPRDGRRYIDYNGRAHFNLTNLRVYWESSNIRGEKFSDGTRPWSTNYLGKKHEKLMVRYPGDNGRYDNRNDDYGERYEELDGTFIVKPVKPSIQTSLGKVGKNTLTVNNVNSGTTVVVYDAANPNNLKELGRTMVAKEGDYRIKNGVEVPLNSGVTFKKDQKIVAKVIYEITDRDQRTDSDVSDTWTVKESLIANGIHVIKGESYTGTAKARIRYNDNVDADHRTALPNNATASWAQNPSYTSLGTTNYTANVTIPGQGSATVDVPVHVYAPASLKANSYNNKQGTLSNGDNPENYIEFKDGNTVVTKPNNVTVRWQGGVVPRINTPGHNRGVIEVVYPGNAGASSTVVKTFTVQLPTYHTTATATEYTRTIGDNFAKTNARDYATTHNWNVGGSQYVWKNDETANREYSAENWGKVNGDWLGKKKNKVKVYYGNDNGSNSHSENLAEETEEITFVTKPKTPSITATALNGKAGQRNQQVIVNNVTPGTTVELYNGDTKIGSVDVPKANNEAYTNIKTVTVTVNGQLPLSSNIRAKTIYMPNNANEKVESDFSTSVQSTTEGPQAPEISQNPENLLVKATIGQGGSTKVTLTYTDANGRVKEVGFTKNGQFWDKDDANADTTVSITNESNGTGEIQLQPGTAQEGSTVTVKQKTATSEFSTPATTKALGRLNGLTNVAQADGSVDITVPDTATKFDLTYRNQQNNTTETLHYSKDAQGRWGNVTGITADGNRFTLPKGLVTDGTTISVIASNDNKTTKTVTSDAKFEMPDATTHTQRENGDGVITLPSTADSVTVTYTDAQDTAKTVTVTKNASNQWTSTAALPEGVTLTGDELSVAYKNINDGNVKTVSTRGTGNVRSQEAVENIELSHRPVSTQAVVIAAGATPTNDDLGRGVTFAKRSITAKSTPAAVPAGTSAEIPATLTYNDGSTEDVTITVKSKPTAPSFDNLENHGTYSGLSSISKVISGTAMPGAEKVKLTLQDGTVKEITPQADGSWSYTLGATEYLTQSFSGQFNGVFNQNKVKAVQVKDGVESEETTANVAPGQATVDSVYKAGRAITVNIPHDIEAGYVRVNGTDYGIQKVNGTWRVISTAPNAAKLEISNTVVDPTNKAVTKVTFSVKNNDDALYTPPFKIGNSPVRFRTHYSKNGTINTPTPQILGTDGWADSPTPKNTKPTVNFTADHTIEENKVFASPTVEELKDYFEGHDAEDDASLTVGYSASNRGKLRVQVFTQDTNQSVRANAQGRIEPGNYRLVLSTNDAADAESEPITRNIIVKTYADVYRDKVLYPANDDKVTYDDTAISNGNFTTAAKTSFKDKIQEANRQNTQLPTSVTYSVGNTDDKTKVAVINFPDGSTIDISHAVVAKPTVPTVTRTHADKVSDADRTISGTALQSATKVTIYFQDGRGEQGHADVVPVNGQWTYTLPTGRYLRQTEHTSLPGSSSVPVNVTQTVFDATSDKTAVYVAKDRNFTGKQIVGTKGSQELTALKNDAKKGINYTERNTPKDFPSDFDATWKETPDITTVGTRTYTAKVFEKDKGDAVSQEISVEVTVKADTPDAVAASYKQNGDAVLTPPTNADKVTITYTNQAGAQQTVKLSKAGGNWSVTEGDRTVLAGDQVVLSYKGLDRTQVISTSATAGSDKYLSEAASDTYTVKEHSVTIAPITRSNSEPLLSTAVEDAVTVSNKESVEKQGDLPTGIGKHTITAKVTYKDRSEEMVEIPYTIKPDAPSISTSIGTAGTNSVTINNVTPGTTVVVYDMTNPNNPLELGRKDVSGATADAAQNGVTVSTNAALRKDTPIAAEVIYKPTVASERIRSDKSSSLIVKEGLTVNSIHAVKGENYTGELTSRVHYNDGNDTNLPAGSTVEWKNNQTPDYNQVGTNRYTLVVNVPDQGTTEVEVPVHVYPTASLKKASYTNKQGTLSNGTDASKYVQFEGSATTPNNVTVRWKDGVPDVSTVSADRKATIEIVYPGNASARDTVVKELEVSLPTYHSTAKATEYTRTIGEAYASTDASDYVETTPNTPRGTEYAWKTDETGNQAYGSSTWGGANGDWLGKKTNKVKVYYPNADGGNEKSEVLAEETREITFVTKPAKPSITSDLTWASGTRTSVEVGNVTSGTRVVLYDEQGNELGHTDVAKGANYATPTTASITPTKDIPAGKVYVKTIYMPDTADQRVESEKSDEATAKTNTLTAKGIIQTLAGTGNIGGVGTLDAATLGKLLRQENGGTDFTGATAEWKDKTNLEKGTAGSRVEHLLVKLAGQSEKQDVAITVTTLEQPSAKAVLKSKGADLASDNLSDYVNAPGQGTLSWEGAPAKVEVGQTLPRIKVTYPTAGVAISDITDQYVDAKVYSLEANPGATSKVTVGDAFDPNASDYVQTVANTAALPGTGVSHAWKDGNKPTSATVGKAIYTVVTSFGNDADVPAELRGQSVETQVEVTVLSTKPSKPEVSQNRTDLSITAVVGKDDATKAEITFRDELDKEHTVSFTKGANGQWDKDDANSQPTVQIINNADGTATVHMTGGTAKAGSTVTTKQQKADSDFSDVSELVAKEHLDGATATTKDDGSVEVVVPKEADTATFSYVPEGQTQEKTVTISKGQDGTWSGPADSDLVIKKDDATGNVTVTVPADKVADGSTVTGRVDSATKLSPEVEAKAKAPQPSEFSDRVLDNGDEVITLPQNADSVTINYPVSDANVKTVTISKGQDGTWSGPADSDLVIKKDDATGAVTVTVPADKISGNRTITASAKAGTGAGESTQRDFTQTVPEHQAPTISEVTVAAGATPDAAALNAAIIAPKKVKAEATEALKAVAAGTSATIPVTITYQDGSTEPAEVTVYSKQSTPSKVTAVQKDNGDVSLSLPSDGESVSISYRAEGVDKTLKLSKAGGNWSVTEGDRTVLAGDQVVLSYKGLDRTQVISTSATAGSDKYLSEAASDTYTVKEHSVTIATLTKPFEQNVTDKDLLDAVNADHKKSAKLKDGTSYPTTDGFHDIELTVTYEDGSMENVSVKYKVTDTSKNNINQIAKAKKDAIDGDNQLTNEEKKAAKDKVDAAADKAKQAVDAATTNDGVTQAQNNATTNSNSVDTTPHSKSNAKAEIDTKVEEANNAIDQNKDMTDDERREAKKAVKDAADKAKEAIDNATTDADVTRAKNNGKQAINDINPQPAPRPNPVLTPRPDNGGNTNNGGDTNNDGNTGTSVTPSARSRRSVAFAGGTPSSQEKTVDKSELHKLVEELETRLKDLDGIDQSVIDAAKNILGEGQEALRNTDLTEAGLKEITAKVKEALESLKGKQATKDEEETKEMKEIRKEQGHLPYGTMIGSLLALLGLLLFLIARRKKESELKKLTKELTKVLQESDLTSVDAKVLDQVREALAQAVAFLANEKESDHTEDELIEKLKAILAQLR</sequence>
<dbReference type="Pfam" id="PF07564">
    <property type="entry name" value="DUF1542"/>
    <property type="match status" value="2"/>
</dbReference>
<feature type="compositionally biased region" description="Basic and acidic residues" evidence="3">
    <location>
        <begin position="3516"/>
        <end position="3543"/>
    </location>
</feature>
<feature type="domain" description="DUF1542" evidence="6">
    <location>
        <begin position="3421"/>
        <end position="3488"/>
    </location>
</feature>
<feature type="domain" description="DUF1542" evidence="6">
    <location>
        <begin position="3496"/>
        <end position="3570"/>
    </location>
</feature>
<gene>
    <name evidence="8" type="primary">ebh_1</name>
    <name evidence="8" type="ORF">SAMEA3390019_01363</name>
</gene>
<evidence type="ECO:0000256" key="2">
    <source>
        <dbReference type="SAM" id="Coils"/>
    </source>
</evidence>
<keyword evidence="1" id="KW-0732">Signal</keyword>
<dbReference type="EMBL" id="CABBMN010000010">
    <property type="protein sequence ID" value="VSC32540.1"/>
    <property type="molecule type" value="Genomic_DNA"/>
</dbReference>
<feature type="compositionally biased region" description="Polar residues" evidence="3">
    <location>
        <begin position="86"/>
        <end position="97"/>
    </location>
</feature>
<feature type="coiled-coil region" evidence="2">
    <location>
        <begin position="3441"/>
        <end position="3468"/>
    </location>
</feature>
<dbReference type="InterPro" id="IPR005877">
    <property type="entry name" value="YSIRK_signal_dom"/>
</dbReference>
<evidence type="ECO:0000256" key="4">
    <source>
        <dbReference type="SAM" id="Phobius"/>
    </source>
</evidence>
<evidence type="ECO:0000256" key="3">
    <source>
        <dbReference type="SAM" id="MobiDB-lite"/>
    </source>
</evidence>
<name>A0A4M9XUB6_STREE</name>
<dbReference type="Proteomes" id="UP000311674">
    <property type="component" value="Unassembled WGS sequence"/>
</dbReference>
<dbReference type="Pfam" id="PF04650">
    <property type="entry name" value="YSIRK_signal"/>
    <property type="match status" value="1"/>
</dbReference>
<evidence type="ECO:0000256" key="1">
    <source>
        <dbReference type="ARBA" id="ARBA00022729"/>
    </source>
</evidence>